<dbReference type="InterPro" id="IPR016181">
    <property type="entry name" value="Acyl_CoA_acyltransferase"/>
</dbReference>
<reference evidence="2 3" key="1">
    <citation type="submission" date="2019-08" db="EMBL/GenBank/DDBJ databases">
        <title>In-depth cultivation of the pig gut microbiome towards novel bacterial diversity and tailored functional studies.</title>
        <authorList>
            <person name="Wylensek D."/>
            <person name="Hitch T.C.A."/>
            <person name="Clavel T."/>
        </authorList>
    </citation>
    <scope>NUCLEOTIDE SEQUENCE [LARGE SCALE GENOMIC DNA]</scope>
    <source>
        <strain evidence="2 3">WCA-693-APC-MOT-I</strain>
    </source>
</reference>
<dbReference type="RefSeq" id="WP_154519068.1">
    <property type="nucleotide sequence ID" value="NZ_VUMT01000009.1"/>
</dbReference>
<accession>A0A6L5XXR8</accession>
<dbReference type="SUPFAM" id="SSF55729">
    <property type="entry name" value="Acyl-CoA N-acyltransferases (Nat)"/>
    <property type="match status" value="1"/>
</dbReference>
<sequence>MTICRLAQEDMPDILALWKKQGDVLGIPFRNTINKLIDDGTFFCIRNNGRLIAMCGYKIMKRHPEIRITKLCVDEEYRNRGLAISLLQHIVLITSVLDLDAYAECKDGADNNNFYDKFGEMVSIKECKTMKIRRYKINKSAVEEYKEKNIK</sequence>
<protein>
    <submittedName>
        <fullName evidence="2">GNAT family N-acetyltransferase</fullName>
    </submittedName>
</protein>
<evidence type="ECO:0000259" key="1">
    <source>
        <dbReference type="PROSITE" id="PS51186"/>
    </source>
</evidence>
<keyword evidence="2" id="KW-0808">Transferase</keyword>
<comment type="caution">
    <text evidence="2">The sequence shown here is derived from an EMBL/GenBank/DDBJ whole genome shotgun (WGS) entry which is preliminary data.</text>
</comment>
<dbReference type="Pfam" id="PF00583">
    <property type="entry name" value="Acetyltransf_1"/>
    <property type="match status" value="1"/>
</dbReference>
<dbReference type="GO" id="GO:0016747">
    <property type="term" value="F:acyltransferase activity, transferring groups other than amino-acyl groups"/>
    <property type="evidence" value="ECO:0007669"/>
    <property type="project" value="InterPro"/>
</dbReference>
<evidence type="ECO:0000313" key="2">
    <source>
        <dbReference type="EMBL" id="MSS63660.1"/>
    </source>
</evidence>
<organism evidence="2 3">
    <name type="scientific">Velocimicrobium porci</name>
    <dbReference type="NCBI Taxonomy" id="2606634"/>
    <lineage>
        <taxon>Bacteria</taxon>
        <taxon>Bacillati</taxon>
        <taxon>Bacillota</taxon>
        <taxon>Clostridia</taxon>
        <taxon>Lachnospirales</taxon>
        <taxon>Lachnospiraceae</taxon>
        <taxon>Velocimicrobium</taxon>
    </lineage>
</organism>
<dbReference type="AlphaFoldDB" id="A0A6L5XXR8"/>
<name>A0A6L5XXR8_9FIRM</name>
<dbReference type="InterPro" id="IPR000182">
    <property type="entry name" value="GNAT_dom"/>
</dbReference>
<evidence type="ECO:0000313" key="3">
    <source>
        <dbReference type="Proteomes" id="UP000482209"/>
    </source>
</evidence>
<gene>
    <name evidence="2" type="ORF">FYJ58_07190</name>
</gene>
<dbReference type="CDD" id="cd04301">
    <property type="entry name" value="NAT_SF"/>
    <property type="match status" value="1"/>
</dbReference>
<dbReference type="Gene3D" id="3.40.630.30">
    <property type="match status" value="1"/>
</dbReference>
<proteinExistence type="predicted"/>
<dbReference type="PROSITE" id="PS51186">
    <property type="entry name" value="GNAT"/>
    <property type="match status" value="1"/>
</dbReference>
<dbReference type="EMBL" id="VUMT01000009">
    <property type="protein sequence ID" value="MSS63660.1"/>
    <property type="molecule type" value="Genomic_DNA"/>
</dbReference>
<dbReference type="Proteomes" id="UP000482209">
    <property type="component" value="Unassembled WGS sequence"/>
</dbReference>
<keyword evidence="3" id="KW-1185">Reference proteome</keyword>
<feature type="domain" description="N-acetyltransferase" evidence="1">
    <location>
        <begin position="1"/>
        <end position="149"/>
    </location>
</feature>